<evidence type="ECO:0000313" key="2">
    <source>
        <dbReference type="EMBL" id="RHC11227.1"/>
    </source>
</evidence>
<evidence type="ECO:0000313" key="5">
    <source>
        <dbReference type="Proteomes" id="UP000284794"/>
    </source>
</evidence>
<evidence type="ECO:0000256" key="1">
    <source>
        <dbReference type="SAM" id="Phobius"/>
    </source>
</evidence>
<protein>
    <submittedName>
        <fullName evidence="4">Uncharacterized protein</fullName>
    </submittedName>
</protein>
<keyword evidence="1" id="KW-0812">Transmembrane</keyword>
<dbReference type="Proteomes" id="UP000285844">
    <property type="component" value="Unassembled WGS sequence"/>
</dbReference>
<dbReference type="EMBL" id="QROY01000004">
    <property type="protein sequence ID" value="RHL68999.1"/>
    <property type="molecule type" value="Genomic_DNA"/>
</dbReference>
<dbReference type="RefSeq" id="WP_118008786.1">
    <property type="nucleotide sequence ID" value="NZ_DAWDTH010000047.1"/>
</dbReference>
<dbReference type="Proteomes" id="UP000285201">
    <property type="component" value="Unassembled WGS sequence"/>
</dbReference>
<name>A0A415MC25_9FIRM</name>
<organism evidence="4 6">
    <name type="scientific">Lachnospira eligens</name>
    <dbReference type="NCBI Taxonomy" id="39485"/>
    <lineage>
        <taxon>Bacteria</taxon>
        <taxon>Bacillati</taxon>
        <taxon>Bacillota</taxon>
        <taxon>Clostridia</taxon>
        <taxon>Lachnospirales</taxon>
        <taxon>Lachnospiraceae</taxon>
        <taxon>Lachnospira</taxon>
    </lineage>
</organism>
<comment type="caution">
    <text evidence="4">The sequence shown here is derived from an EMBL/GenBank/DDBJ whole genome shotgun (WGS) entry which is preliminary data.</text>
</comment>
<evidence type="ECO:0000313" key="7">
    <source>
        <dbReference type="Proteomes" id="UP000285844"/>
    </source>
</evidence>
<dbReference type="AlphaFoldDB" id="A0A415MC25"/>
<gene>
    <name evidence="4" type="ORF">DW007_05470</name>
    <name evidence="3" type="ORF">DW811_14290</name>
    <name evidence="2" type="ORF">DW858_14565</name>
</gene>
<evidence type="ECO:0000313" key="3">
    <source>
        <dbReference type="EMBL" id="RHD04443.1"/>
    </source>
</evidence>
<evidence type="ECO:0000313" key="4">
    <source>
        <dbReference type="EMBL" id="RHL68999.1"/>
    </source>
</evidence>
<proteinExistence type="predicted"/>
<accession>A0A415MC25</accession>
<evidence type="ECO:0000313" key="6">
    <source>
        <dbReference type="Proteomes" id="UP000285201"/>
    </source>
</evidence>
<dbReference type="Proteomes" id="UP000284794">
    <property type="component" value="Unassembled WGS sequence"/>
</dbReference>
<reference evidence="5 6" key="1">
    <citation type="submission" date="2018-08" db="EMBL/GenBank/DDBJ databases">
        <title>A genome reference for cultivated species of the human gut microbiota.</title>
        <authorList>
            <person name="Zou Y."/>
            <person name="Xue W."/>
            <person name="Luo G."/>
        </authorList>
    </citation>
    <scope>NUCLEOTIDE SEQUENCE [LARGE SCALE GENOMIC DNA]</scope>
    <source>
        <strain evidence="4 6">AF36-7BH</strain>
        <strain evidence="3 5">AM32-2AC</strain>
        <strain evidence="2 7">AM37-3BH</strain>
    </source>
</reference>
<keyword evidence="1" id="KW-1133">Transmembrane helix</keyword>
<dbReference type="EMBL" id="QSIS01000029">
    <property type="protein sequence ID" value="RHD04443.1"/>
    <property type="molecule type" value="Genomic_DNA"/>
</dbReference>
<feature type="transmembrane region" description="Helical" evidence="1">
    <location>
        <begin position="6"/>
        <end position="27"/>
    </location>
</feature>
<dbReference type="EMBL" id="QSHM01000028">
    <property type="protein sequence ID" value="RHC11227.1"/>
    <property type="molecule type" value="Genomic_DNA"/>
</dbReference>
<sequence>MIVLKVLAIIAIVLVALFLLTLVIYFFNLDMKFAAALIKPLTAYYNWSKNRREKKKEQNTQKE</sequence>
<keyword evidence="1" id="KW-0472">Membrane</keyword>